<evidence type="ECO:0000313" key="12">
    <source>
        <dbReference type="Proteomes" id="UP001142055"/>
    </source>
</evidence>
<evidence type="ECO:0000256" key="4">
    <source>
        <dbReference type="ARBA" id="ARBA00022692"/>
    </source>
</evidence>
<comment type="similarity">
    <text evidence="2">Belongs to the ABC transporter superfamily. ABCG family. Eye pigment precursor importer (TC 3.A.1.204) subfamily.</text>
</comment>
<dbReference type="GO" id="GO:0016887">
    <property type="term" value="F:ATP hydrolysis activity"/>
    <property type="evidence" value="ECO:0007669"/>
    <property type="project" value="InterPro"/>
</dbReference>
<dbReference type="InterPro" id="IPR013525">
    <property type="entry name" value="ABC2_TM"/>
</dbReference>
<evidence type="ECO:0000256" key="5">
    <source>
        <dbReference type="ARBA" id="ARBA00022741"/>
    </source>
</evidence>
<sequence>MTTDEHRCQNGDLHLYWKDLCCRASKNKLLINNLNGHLQSGSITAVLGPSGSGKTTLFECLAKRKISGVTGQFWASSSTSGIKDVRIIYNAQHDSLFSVLSIRESMMYACELQMYCGRNIDIMKNDNLNNSPSRTKSMSKVNRRKVNDIIEQLGLTQCADVRVSNCSGGQKKRLSIALELLFSPNVLLLDEPTTGLDSVSSLQMVQLLKSLVRNHPIIICASIHQPSAKLLSFFDNIYVISSKGTCIYNGPRENLLDYLKEYNMNCPIFHSIADFTLEVASGLHGDEVVQQLTQVEMERCVSDPNTFRVNINADRSLSKKMASDQLNSSWSLFKRSSIISLREPFNYGLRGFGLMMIMAIRLILRNRALTIIDDECFNPTKFAKKLLEVGSNPDSYRLTSFLSRDIILLITSIMFTVIISLVPSLMLFPLELSVFIKEHSNNWYSRWSYYVAKSLSDVPPTIIFPVIYAIFTYFLVEPPDDLWRFVSYISIVVATSLLAHSFAIVVSIFFINNTIAALIVGAMLFVPFFIFSGFIIPINKLPGYVRPFTYLSIYKLAIESVLITFYGFDRCGASTNLLKVSDFAEYLGGNLLNISSCITETTSLPSVEFIIGSYNEDIKKINQSIILSRFELADKDLFINFSLIILYTVILRFLAYFILKWKNTAK</sequence>
<dbReference type="OrthoDB" id="10042850at2759"/>
<keyword evidence="8 9" id="KW-0472">Membrane</keyword>
<evidence type="ECO:0000256" key="9">
    <source>
        <dbReference type="SAM" id="Phobius"/>
    </source>
</evidence>
<dbReference type="PROSITE" id="PS50893">
    <property type="entry name" value="ABC_TRANSPORTER_2"/>
    <property type="match status" value="1"/>
</dbReference>
<evidence type="ECO:0000256" key="3">
    <source>
        <dbReference type="ARBA" id="ARBA00022448"/>
    </source>
</evidence>
<protein>
    <recommendedName>
        <fullName evidence="10">ABC transporter domain-containing protein</fullName>
    </recommendedName>
</protein>
<dbReference type="EMBL" id="JAPWDV010000002">
    <property type="protein sequence ID" value="KAJ6220038.1"/>
    <property type="molecule type" value="Genomic_DNA"/>
</dbReference>
<dbReference type="AlphaFoldDB" id="A0A9Q0M4T7"/>
<reference evidence="11" key="1">
    <citation type="submission" date="2022-12" db="EMBL/GenBank/DDBJ databases">
        <title>Genome assemblies of Blomia tropicalis.</title>
        <authorList>
            <person name="Cui Y."/>
        </authorList>
    </citation>
    <scope>NUCLEOTIDE SEQUENCE</scope>
    <source>
        <tissue evidence="11">Adult mites</tissue>
    </source>
</reference>
<comment type="caution">
    <text evidence="11">The sequence shown here is derived from an EMBL/GenBank/DDBJ whole genome shotgun (WGS) entry which is preliminary data.</text>
</comment>
<dbReference type="GO" id="GO:0140359">
    <property type="term" value="F:ABC-type transporter activity"/>
    <property type="evidence" value="ECO:0007669"/>
    <property type="project" value="InterPro"/>
</dbReference>
<dbReference type="SMART" id="SM00382">
    <property type="entry name" value="AAA"/>
    <property type="match status" value="1"/>
</dbReference>
<dbReference type="PANTHER" id="PTHR48041:SF78">
    <property type="entry name" value="ABC TRANSPORTER EXPRESSED IN TRACHEA, ISOFORM A"/>
    <property type="match status" value="1"/>
</dbReference>
<dbReference type="PROSITE" id="PS00211">
    <property type="entry name" value="ABC_TRANSPORTER_1"/>
    <property type="match status" value="1"/>
</dbReference>
<feature type="transmembrane region" description="Helical" evidence="9">
    <location>
        <begin position="347"/>
        <end position="364"/>
    </location>
</feature>
<accession>A0A9Q0M4T7</accession>
<gene>
    <name evidence="11" type="ORF">RDWZM_005850</name>
</gene>
<evidence type="ECO:0000256" key="2">
    <source>
        <dbReference type="ARBA" id="ARBA00005814"/>
    </source>
</evidence>
<dbReference type="GO" id="GO:0005886">
    <property type="term" value="C:plasma membrane"/>
    <property type="evidence" value="ECO:0007669"/>
    <property type="project" value="TreeGrafter"/>
</dbReference>
<evidence type="ECO:0000259" key="10">
    <source>
        <dbReference type="PROSITE" id="PS50893"/>
    </source>
</evidence>
<keyword evidence="6" id="KW-0067">ATP-binding</keyword>
<dbReference type="OMA" id="LMFGWIS"/>
<dbReference type="SUPFAM" id="SSF52540">
    <property type="entry name" value="P-loop containing nucleoside triphosphate hydrolases"/>
    <property type="match status" value="1"/>
</dbReference>
<feature type="transmembrane region" description="Helical" evidence="9">
    <location>
        <begin position="458"/>
        <end position="476"/>
    </location>
</feature>
<organism evidence="11 12">
    <name type="scientific">Blomia tropicalis</name>
    <name type="common">Mite</name>
    <dbReference type="NCBI Taxonomy" id="40697"/>
    <lineage>
        <taxon>Eukaryota</taxon>
        <taxon>Metazoa</taxon>
        <taxon>Ecdysozoa</taxon>
        <taxon>Arthropoda</taxon>
        <taxon>Chelicerata</taxon>
        <taxon>Arachnida</taxon>
        <taxon>Acari</taxon>
        <taxon>Acariformes</taxon>
        <taxon>Sarcoptiformes</taxon>
        <taxon>Astigmata</taxon>
        <taxon>Glycyphagoidea</taxon>
        <taxon>Echimyopodidae</taxon>
        <taxon>Blomia</taxon>
    </lineage>
</organism>
<evidence type="ECO:0000256" key="8">
    <source>
        <dbReference type="ARBA" id="ARBA00023136"/>
    </source>
</evidence>
<keyword evidence="4 9" id="KW-0812">Transmembrane</keyword>
<dbReference type="PANTHER" id="PTHR48041">
    <property type="entry name" value="ABC TRANSPORTER G FAMILY MEMBER 28"/>
    <property type="match status" value="1"/>
</dbReference>
<dbReference type="Gene3D" id="3.40.50.300">
    <property type="entry name" value="P-loop containing nucleotide triphosphate hydrolases"/>
    <property type="match status" value="1"/>
</dbReference>
<feature type="transmembrane region" description="Helical" evidence="9">
    <location>
        <begin position="637"/>
        <end position="659"/>
    </location>
</feature>
<dbReference type="InterPro" id="IPR003593">
    <property type="entry name" value="AAA+_ATPase"/>
</dbReference>
<keyword evidence="5" id="KW-0547">Nucleotide-binding</keyword>
<dbReference type="InterPro" id="IPR027417">
    <property type="entry name" value="P-loop_NTPase"/>
</dbReference>
<feature type="domain" description="ABC transporter" evidence="10">
    <location>
        <begin position="15"/>
        <end position="267"/>
    </location>
</feature>
<dbReference type="GO" id="GO:0005524">
    <property type="term" value="F:ATP binding"/>
    <property type="evidence" value="ECO:0007669"/>
    <property type="project" value="UniProtKB-KW"/>
</dbReference>
<comment type="subcellular location">
    <subcellularLocation>
        <location evidence="1">Membrane</location>
        <topology evidence="1">Multi-pass membrane protein</topology>
    </subcellularLocation>
</comment>
<evidence type="ECO:0000256" key="6">
    <source>
        <dbReference type="ARBA" id="ARBA00022840"/>
    </source>
</evidence>
<name>A0A9Q0M4T7_BLOTA</name>
<dbReference type="InterPro" id="IPR017871">
    <property type="entry name" value="ABC_transporter-like_CS"/>
</dbReference>
<evidence type="ECO:0000256" key="7">
    <source>
        <dbReference type="ARBA" id="ARBA00022989"/>
    </source>
</evidence>
<feature type="transmembrane region" description="Helical" evidence="9">
    <location>
        <begin position="406"/>
        <end position="428"/>
    </location>
</feature>
<proteinExistence type="inferred from homology"/>
<dbReference type="Pfam" id="PF01061">
    <property type="entry name" value="ABC2_membrane"/>
    <property type="match status" value="1"/>
</dbReference>
<keyword evidence="3" id="KW-0813">Transport</keyword>
<evidence type="ECO:0000313" key="11">
    <source>
        <dbReference type="EMBL" id="KAJ6220038.1"/>
    </source>
</evidence>
<evidence type="ECO:0000256" key="1">
    <source>
        <dbReference type="ARBA" id="ARBA00004141"/>
    </source>
</evidence>
<feature type="transmembrane region" description="Helical" evidence="9">
    <location>
        <begin position="488"/>
        <end position="509"/>
    </location>
</feature>
<keyword evidence="7 9" id="KW-1133">Transmembrane helix</keyword>
<feature type="transmembrane region" description="Helical" evidence="9">
    <location>
        <begin position="515"/>
        <end position="536"/>
    </location>
</feature>
<dbReference type="Pfam" id="PF00005">
    <property type="entry name" value="ABC_tran"/>
    <property type="match status" value="1"/>
</dbReference>
<feature type="transmembrane region" description="Helical" evidence="9">
    <location>
        <begin position="548"/>
        <end position="568"/>
    </location>
</feature>
<keyword evidence="12" id="KW-1185">Reference proteome</keyword>
<dbReference type="Proteomes" id="UP001142055">
    <property type="component" value="Chromosome 2"/>
</dbReference>
<dbReference type="InterPro" id="IPR050352">
    <property type="entry name" value="ABCG_transporters"/>
</dbReference>
<dbReference type="InterPro" id="IPR003439">
    <property type="entry name" value="ABC_transporter-like_ATP-bd"/>
</dbReference>